<protein>
    <submittedName>
        <fullName evidence="2">2-oxoglutaramate amidase</fullName>
        <ecNumber evidence="2">3.5.1.111</ecNumber>
    </submittedName>
</protein>
<dbReference type="PANTHER" id="PTHR23088:SF27">
    <property type="entry name" value="DEAMINATED GLUTATHIONE AMIDASE"/>
    <property type="match status" value="1"/>
</dbReference>
<gene>
    <name evidence="2" type="ORF">SDC9_208949</name>
</gene>
<name>A0A645JBX1_9ZZZZ</name>
<sequence length="147" mass="16856">MDEDKYLVSGKKPCYFSIEGAKAGCVICYDIRFCEWLRTYAINGSEILFVSAEWPTARIDHWKNILKTRAIENQMYIVACNRVGTSKETLFGGASMVVDPWGKILYQAGCGEESGFITIDTEKVKEIRSYMPIFKDRVPELYLKQKE</sequence>
<dbReference type="AlphaFoldDB" id="A0A645JBX1"/>
<dbReference type="GO" id="GO:0106008">
    <property type="term" value="F:2-oxoglutaramate amidase activity"/>
    <property type="evidence" value="ECO:0007669"/>
    <property type="project" value="UniProtKB-EC"/>
</dbReference>
<dbReference type="EC" id="3.5.1.111" evidence="2"/>
<dbReference type="Pfam" id="PF00795">
    <property type="entry name" value="CN_hydrolase"/>
    <property type="match status" value="1"/>
</dbReference>
<accession>A0A645JBX1</accession>
<dbReference type="PROSITE" id="PS50263">
    <property type="entry name" value="CN_HYDROLASE"/>
    <property type="match status" value="1"/>
</dbReference>
<dbReference type="InterPro" id="IPR003010">
    <property type="entry name" value="C-N_Hydrolase"/>
</dbReference>
<organism evidence="2">
    <name type="scientific">bioreactor metagenome</name>
    <dbReference type="NCBI Taxonomy" id="1076179"/>
    <lineage>
        <taxon>unclassified sequences</taxon>
        <taxon>metagenomes</taxon>
        <taxon>ecological metagenomes</taxon>
    </lineage>
</organism>
<keyword evidence="2" id="KW-0378">Hydrolase</keyword>
<feature type="domain" description="CN hydrolase" evidence="1">
    <location>
        <begin position="1"/>
        <end position="123"/>
    </location>
</feature>
<dbReference type="InterPro" id="IPR036526">
    <property type="entry name" value="C-N_Hydrolase_sf"/>
</dbReference>
<evidence type="ECO:0000259" key="1">
    <source>
        <dbReference type="PROSITE" id="PS50263"/>
    </source>
</evidence>
<reference evidence="2" key="1">
    <citation type="submission" date="2019-08" db="EMBL/GenBank/DDBJ databases">
        <authorList>
            <person name="Kucharzyk K."/>
            <person name="Murdoch R.W."/>
            <person name="Higgins S."/>
            <person name="Loffler F."/>
        </authorList>
    </citation>
    <scope>NUCLEOTIDE SEQUENCE</scope>
</reference>
<comment type="caution">
    <text evidence="2">The sequence shown here is derived from an EMBL/GenBank/DDBJ whole genome shotgun (WGS) entry which is preliminary data.</text>
</comment>
<proteinExistence type="predicted"/>
<dbReference type="EMBL" id="VSSQ01137483">
    <property type="protein sequence ID" value="MPN61215.1"/>
    <property type="molecule type" value="Genomic_DNA"/>
</dbReference>
<dbReference type="SUPFAM" id="SSF56317">
    <property type="entry name" value="Carbon-nitrogen hydrolase"/>
    <property type="match status" value="1"/>
</dbReference>
<dbReference type="PANTHER" id="PTHR23088">
    <property type="entry name" value="NITRILASE-RELATED"/>
    <property type="match status" value="1"/>
</dbReference>
<dbReference type="Gene3D" id="3.60.110.10">
    <property type="entry name" value="Carbon-nitrogen hydrolase"/>
    <property type="match status" value="1"/>
</dbReference>
<evidence type="ECO:0000313" key="2">
    <source>
        <dbReference type="EMBL" id="MPN61215.1"/>
    </source>
</evidence>